<keyword evidence="5" id="KW-1185">Reference proteome</keyword>
<dbReference type="SUPFAM" id="SSF50978">
    <property type="entry name" value="WD40 repeat-like"/>
    <property type="match status" value="1"/>
</dbReference>
<feature type="domain" description="BEACH" evidence="3">
    <location>
        <begin position="1"/>
        <end position="82"/>
    </location>
</feature>
<sequence length="203" mass="22869">MRLIESLEILMGSGFKLGYVLLGGIHESAAEEAVNVFYHYTYEGNVDIDSITDPRMKASILAQINHFGQTPKQLFLKPRVKRWCDKKLLLIHFETVLKSHKYPVTALRLTSDLKQLLSGDSGGHLLSWTLQDENSELHLIRGHIDIDETQLIILACLIQAIFDTLPINPDMKISHCRVRNCIHPRFQGKSKKPGLASRTKGAG</sequence>
<evidence type="ECO:0000313" key="4">
    <source>
        <dbReference type="EMBL" id="DAD38994.1"/>
    </source>
</evidence>
<dbReference type="InterPro" id="IPR000409">
    <property type="entry name" value="BEACH_dom"/>
</dbReference>
<protein>
    <recommendedName>
        <fullName evidence="3">BEACH domain-containing protein</fullName>
    </recommendedName>
</protein>
<dbReference type="InterPro" id="IPR036322">
    <property type="entry name" value="WD40_repeat_dom_sf"/>
</dbReference>
<dbReference type="Pfam" id="PF02138">
    <property type="entry name" value="Beach"/>
    <property type="match status" value="1"/>
</dbReference>
<dbReference type="InterPro" id="IPR051944">
    <property type="entry name" value="BEACH_domain_protein"/>
</dbReference>
<accession>A0A822YY37</accession>
<dbReference type="EMBL" id="DUZY01000005">
    <property type="protein sequence ID" value="DAD38994.1"/>
    <property type="molecule type" value="Genomic_DNA"/>
</dbReference>
<keyword evidence="2" id="KW-0677">Repeat</keyword>
<gene>
    <name evidence="4" type="ORF">HUJ06_013317</name>
</gene>
<dbReference type="AlphaFoldDB" id="A0A822YY37"/>
<reference evidence="4 5" key="1">
    <citation type="journal article" date="2020" name="Mol. Biol. Evol.">
        <title>Distinct Expression and Methylation Patterns for Genes with Different Fates following a Single Whole-Genome Duplication in Flowering Plants.</title>
        <authorList>
            <person name="Shi T."/>
            <person name="Rahmani R.S."/>
            <person name="Gugger P.F."/>
            <person name="Wang M."/>
            <person name="Li H."/>
            <person name="Zhang Y."/>
            <person name="Li Z."/>
            <person name="Wang Q."/>
            <person name="Van de Peer Y."/>
            <person name="Marchal K."/>
            <person name="Chen J."/>
        </authorList>
    </citation>
    <scope>NUCLEOTIDE SEQUENCE [LARGE SCALE GENOMIC DNA]</scope>
    <source>
        <tissue evidence="4">Leaf</tissue>
    </source>
</reference>
<name>A0A822YY37_NELNU</name>
<evidence type="ECO:0000256" key="2">
    <source>
        <dbReference type="ARBA" id="ARBA00022737"/>
    </source>
</evidence>
<evidence type="ECO:0000313" key="5">
    <source>
        <dbReference type="Proteomes" id="UP000607653"/>
    </source>
</evidence>
<organism evidence="4 5">
    <name type="scientific">Nelumbo nucifera</name>
    <name type="common">Sacred lotus</name>
    <dbReference type="NCBI Taxonomy" id="4432"/>
    <lineage>
        <taxon>Eukaryota</taxon>
        <taxon>Viridiplantae</taxon>
        <taxon>Streptophyta</taxon>
        <taxon>Embryophyta</taxon>
        <taxon>Tracheophyta</taxon>
        <taxon>Spermatophyta</taxon>
        <taxon>Magnoliopsida</taxon>
        <taxon>Proteales</taxon>
        <taxon>Nelumbonaceae</taxon>
        <taxon>Nelumbo</taxon>
    </lineage>
</organism>
<proteinExistence type="predicted"/>
<dbReference type="Gene3D" id="1.10.1540.10">
    <property type="entry name" value="BEACH domain"/>
    <property type="match status" value="1"/>
</dbReference>
<keyword evidence="1" id="KW-0853">WD repeat</keyword>
<dbReference type="InterPro" id="IPR036372">
    <property type="entry name" value="BEACH_dom_sf"/>
</dbReference>
<dbReference type="PROSITE" id="PS50197">
    <property type="entry name" value="BEACH"/>
    <property type="match status" value="1"/>
</dbReference>
<comment type="caution">
    <text evidence="4">The sequence shown here is derived from an EMBL/GenBank/DDBJ whole genome shotgun (WGS) entry which is preliminary data.</text>
</comment>
<evidence type="ECO:0000259" key="3">
    <source>
        <dbReference type="PROSITE" id="PS50197"/>
    </source>
</evidence>
<dbReference type="PANTHER" id="PTHR46108:SF4">
    <property type="entry name" value="BLUE CHEESE"/>
    <property type="match status" value="1"/>
</dbReference>
<dbReference type="PANTHER" id="PTHR46108">
    <property type="entry name" value="BLUE CHEESE"/>
    <property type="match status" value="1"/>
</dbReference>
<dbReference type="Proteomes" id="UP000607653">
    <property type="component" value="Unassembled WGS sequence"/>
</dbReference>
<evidence type="ECO:0000256" key="1">
    <source>
        <dbReference type="ARBA" id="ARBA00022574"/>
    </source>
</evidence>
<dbReference type="SUPFAM" id="SSF81837">
    <property type="entry name" value="BEACH domain"/>
    <property type="match status" value="1"/>
</dbReference>